<proteinExistence type="inferred from homology"/>
<feature type="compositionally biased region" description="Basic residues" evidence="8">
    <location>
        <begin position="608"/>
        <end position="621"/>
    </location>
</feature>
<dbReference type="FunFam" id="3.30.200.20:FF:000003">
    <property type="entry name" value="Non-specific serine/threonine protein kinase"/>
    <property type="match status" value="1"/>
</dbReference>
<feature type="compositionally biased region" description="Polar residues" evidence="8">
    <location>
        <begin position="730"/>
        <end position="751"/>
    </location>
</feature>
<feature type="compositionally biased region" description="Low complexity" evidence="8">
    <location>
        <begin position="831"/>
        <end position="840"/>
    </location>
</feature>
<evidence type="ECO:0000259" key="9">
    <source>
        <dbReference type="PROSITE" id="PS50011"/>
    </source>
</evidence>
<dbReference type="PROSITE" id="PS00108">
    <property type="entry name" value="PROTEIN_KINASE_ST"/>
    <property type="match status" value="1"/>
</dbReference>
<evidence type="ECO:0000256" key="7">
    <source>
        <dbReference type="PROSITE-ProRule" id="PRU10141"/>
    </source>
</evidence>
<dbReference type="InterPro" id="IPR016024">
    <property type="entry name" value="ARM-type_fold"/>
</dbReference>
<feature type="domain" description="Protein kinase" evidence="9">
    <location>
        <begin position="342"/>
        <end position="610"/>
    </location>
</feature>
<protein>
    <submittedName>
        <fullName evidence="10">Pkinase protein</fullName>
    </submittedName>
</protein>
<feature type="compositionally biased region" description="Polar residues" evidence="8">
    <location>
        <begin position="898"/>
        <end position="907"/>
    </location>
</feature>
<feature type="compositionally biased region" description="Polar residues" evidence="8">
    <location>
        <begin position="861"/>
        <end position="876"/>
    </location>
</feature>
<feature type="region of interest" description="Disordered" evidence="8">
    <location>
        <begin position="1286"/>
        <end position="1314"/>
    </location>
</feature>
<dbReference type="InterPro" id="IPR011989">
    <property type="entry name" value="ARM-like"/>
</dbReference>
<name>A0A8H7MA50_9AGAM</name>
<dbReference type="PANTHER" id="PTHR24346">
    <property type="entry name" value="MAP/MICROTUBULE AFFINITY-REGULATING KINASE"/>
    <property type="match status" value="1"/>
</dbReference>
<sequence length="1384" mass="148792">MESLLKWSLENTPTDEPVVRPTAERMKELDPEIIDMILGKSDAVVMKEKLAIARDESREEDERVEALDDFEMLVEQIDNANNLENLKMWEPLIELIRSPVAGVQRHAIWIAGTAVQNNSAAQNNFLKRDPLPYLLSLVTSNQVSGNTRLDELDGWRALKHALQDPDITVRRKTAFLINTLLLQDISSSGSTAATLHESDGPKLHGAGGAESESTEGLVRKAIVDHKLIEALVEPQPYGPDGDGDATKDGDYREKVLQTIDTFVGNGGEVGDAAGAVIVGPALNDDMDPEGSQGRRPASTAVERTRRASGSNKGGGVDVSQHPSAIAYQAAHPRRAIPRFGPYLLLQTLGEGEFGKVKLGLHATWGEEVAVKLIRRGNVENALRMSKVEREIEVLRKINHPNIVRLYDVIETDKYIGIVLEYASGGELFDHILAHRFLRERDACKLFAQLISGVSYIHQKKIVHRDLKLENLLLDRNRNVIITDFGFANRFEHRPDDLMQTSCGSPCYAAPELVISEGEYVGSAVDIWSCGVILYAMLAGYLPFDDDPANPDGDNINLLYKYIVTTPLTFPDYVSEDARDLLGRMLPYSAQFQLSVEQLEQQATEQQHAKRMAYQRQIRKKQQQQAQAAQSSSQSRATRTQSTRPAAPEDSTDLLYTSTASPSRRERAGASAIVLPSPTNAADSEMLTVDGAQKQDSAPTERKNRAYRHTIQLEYDVGTRDSAPPVPAFLPTSTEASSGAPNSAAAQNASTGTATSTPEPSQPQSSTNGRSVSTSRVAPPSAFSMPTGMRSASAGTAETRARAEEAETVGRAVSSDVGRGDGGHFRIPGPDVPSVQVSQPSTSIDEADILAALTGGKRSVKHSTASTNGVNGANGSDLTPLAKVDVPPSEIVRSPIMLTPTTAESTGLPTPAPTEPTASDAENKLRQSPAQTKPTDADTPSSKTQEPVLTPTPAGPVRNVSTSSTGGSSTPRSKSTRQSTKPVEKPAEEEVGNTSVSSSKSRRKTLSLMVEPFQRPFRTRTPAEPAPERKDTQPQPLRSAPLAPPASTPTPIATPGVAQETSAPPVAYKSNTERFMAEGAPAGPASATSKAKRVMNWFRKRSLAPDAAAPASHPVVNLPPATTPAVQTGPMRSVTQPHIEPKHSGGMDSVSTSKDQSSLQLPRPSNSPTPVSIVKPSKPIVNRAGMRVHEGAVDQAMVTSGSPLDALSHAEAVLVEMGIAFTKESEWKFRCVRHKKRKGGISGSVGGLSAGVMGSAASGGVNNRGLPMPPPPSFGGAGGMLRGLLRRSSAQPGVPTESEGTAQQQQLPEPIYGERNDDAQDEVRFFVELTRIDRLEDTYSIDASDHQLMPYDTHTPPSFPTIRHEISRASFLDPLAPILPPCLSF</sequence>
<feature type="region of interest" description="Disordered" evidence="8">
    <location>
        <begin position="191"/>
        <end position="215"/>
    </location>
</feature>
<keyword evidence="2" id="KW-0723">Serine/threonine-protein kinase</keyword>
<dbReference type="PROSITE" id="PS50011">
    <property type="entry name" value="PROTEIN_KINASE_DOM"/>
    <property type="match status" value="1"/>
</dbReference>
<accession>A0A8H7MA50</accession>
<dbReference type="Pfam" id="PF00069">
    <property type="entry name" value="Pkinase"/>
    <property type="match status" value="1"/>
</dbReference>
<dbReference type="GO" id="GO:0005524">
    <property type="term" value="F:ATP binding"/>
    <property type="evidence" value="ECO:0007669"/>
    <property type="project" value="UniProtKB-UniRule"/>
</dbReference>
<evidence type="ECO:0000256" key="8">
    <source>
        <dbReference type="SAM" id="MobiDB-lite"/>
    </source>
</evidence>
<dbReference type="GO" id="GO:0005737">
    <property type="term" value="C:cytoplasm"/>
    <property type="evidence" value="ECO:0007669"/>
    <property type="project" value="TreeGrafter"/>
</dbReference>
<evidence type="ECO:0000256" key="2">
    <source>
        <dbReference type="ARBA" id="ARBA00022527"/>
    </source>
</evidence>
<dbReference type="InterPro" id="IPR011009">
    <property type="entry name" value="Kinase-like_dom_sf"/>
</dbReference>
<comment type="caution">
    <text evidence="10">The sequence shown here is derived from an EMBL/GenBank/DDBJ whole genome shotgun (WGS) entry which is preliminary data.</text>
</comment>
<feature type="compositionally biased region" description="Low complexity" evidence="8">
    <location>
        <begin position="960"/>
        <end position="976"/>
    </location>
</feature>
<feature type="region of interest" description="Disordered" evidence="8">
    <location>
        <begin position="857"/>
        <end position="885"/>
    </location>
</feature>
<dbReference type="Proteomes" id="UP000614334">
    <property type="component" value="Unassembled WGS sequence"/>
</dbReference>
<feature type="region of interest" description="Disordered" evidence="8">
    <location>
        <begin position="1106"/>
        <end position="1175"/>
    </location>
</feature>
<dbReference type="InterPro" id="IPR017441">
    <property type="entry name" value="Protein_kinase_ATP_BS"/>
</dbReference>
<keyword evidence="3" id="KW-0808">Transferase</keyword>
<evidence type="ECO:0000256" key="6">
    <source>
        <dbReference type="ARBA" id="ARBA00022840"/>
    </source>
</evidence>
<organism evidence="10 11">
    <name type="scientific">Rhizoctonia solani</name>
    <dbReference type="NCBI Taxonomy" id="456999"/>
    <lineage>
        <taxon>Eukaryota</taxon>
        <taxon>Fungi</taxon>
        <taxon>Dikarya</taxon>
        <taxon>Basidiomycota</taxon>
        <taxon>Agaricomycotina</taxon>
        <taxon>Agaricomycetes</taxon>
        <taxon>Cantharellales</taxon>
        <taxon>Ceratobasidiaceae</taxon>
        <taxon>Rhizoctonia</taxon>
    </lineage>
</organism>
<feature type="region of interest" description="Disordered" evidence="8">
    <location>
        <begin position="714"/>
        <end position="840"/>
    </location>
</feature>
<feature type="compositionally biased region" description="Low complexity" evidence="8">
    <location>
        <begin position="752"/>
        <end position="766"/>
    </location>
</feature>
<dbReference type="SMART" id="SM00220">
    <property type="entry name" value="S_TKc"/>
    <property type="match status" value="1"/>
</dbReference>
<dbReference type="SUPFAM" id="SSF56112">
    <property type="entry name" value="Protein kinase-like (PK-like)"/>
    <property type="match status" value="1"/>
</dbReference>
<keyword evidence="4 7" id="KW-0547">Nucleotide-binding</keyword>
<dbReference type="GO" id="GO:0004674">
    <property type="term" value="F:protein serine/threonine kinase activity"/>
    <property type="evidence" value="ECO:0007669"/>
    <property type="project" value="UniProtKB-KW"/>
</dbReference>
<dbReference type="PROSITE" id="PS00107">
    <property type="entry name" value="PROTEIN_KINASE_ATP"/>
    <property type="match status" value="1"/>
</dbReference>
<dbReference type="Gene3D" id="1.25.10.10">
    <property type="entry name" value="Leucine-rich Repeat Variant"/>
    <property type="match status" value="1"/>
</dbReference>
<feature type="region of interest" description="Disordered" evidence="8">
    <location>
        <begin position="281"/>
        <end position="320"/>
    </location>
</feature>
<feature type="compositionally biased region" description="Polar residues" evidence="8">
    <location>
        <begin position="1297"/>
        <end position="1306"/>
    </location>
</feature>
<feature type="binding site" evidence="7">
    <location>
        <position position="371"/>
    </location>
    <ligand>
        <name>ATP</name>
        <dbReference type="ChEBI" id="CHEBI:30616"/>
    </ligand>
</feature>
<evidence type="ECO:0000256" key="5">
    <source>
        <dbReference type="ARBA" id="ARBA00022777"/>
    </source>
</evidence>
<evidence type="ECO:0000256" key="4">
    <source>
        <dbReference type="ARBA" id="ARBA00022741"/>
    </source>
</evidence>
<feature type="region of interest" description="Disordered" evidence="8">
    <location>
        <begin position="897"/>
        <end position="1090"/>
    </location>
</feature>
<dbReference type="InterPro" id="IPR008271">
    <property type="entry name" value="Ser/Thr_kinase_AS"/>
</dbReference>
<dbReference type="FunFam" id="1.10.510.10:FF:000571">
    <property type="entry name" value="Maternal embryonic leucine zipper kinase"/>
    <property type="match status" value="1"/>
</dbReference>
<evidence type="ECO:0000313" key="11">
    <source>
        <dbReference type="Proteomes" id="UP000614334"/>
    </source>
</evidence>
<comment type="similarity">
    <text evidence="1">Belongs to the FES1 family.</text>
</comment>
<gene>
    <name evidence="10" type="ORF">RHS01_00053</name>
</gene>
<evidence type="ECO:0000256" key="3">
    <source>
        <dbReference type="ARBA" id="ARBA00022679"/>
    </source>
</evidence>
<reference evidence="10" key="1">
    <citation type="submission" date="2020-09" db="EMBL/GenBank/DDBJ databases">
        <title>Comparative genome analyses of four rice-infecting Rhizoctonia solani isolates reveal extensive enrichment of homogalacturonan modification genes.</title>
        <authorList>
            <person name="Lee D.-Y."/>
            <person name="Jeon J."/>
            <person name="Kim K.-T."/>
            <person name="Cheong K."/>
            <person name="Song H."/>
            <person name="Choi G."/>
            <person name="Ko J."/>
            <person name="Opiyo S.O."/>
            <person name="Zuo S."/>
            <person name="Madhav S."/>
            <person name="Lee Y.-H."/>
            <person name="Wang G.-L."/>
        </authorList>
    </citation>
    <scope>NUCLEOTIDE SEQUENCE</scope>
    <source>
        <strain evidence="10">AG1-IA B2</strain>
    </source>
</reference>
<dbReference type="PANTHER" id="PTHR24346:SF110">
    <property type="entry name" value="NON-SPECIFIC SERINE_THREONINE PROTEIN KINASE"/>
    <property type="match status" value="1"/>
</dbReference>
<feature type="compositionally biased region" description="Low complexity" evidence="8">
    <location>
        <begin position="622"/>
        <end position="647"/>
    </location>
</feature>
<keyword evidence="6 7" id="KW-0067">ATP-binding</keyword>
<dbReference type="EMBL" id="JACYCF010000001">
    <property type="protein sequence ID" value="KAF8761327.1"/>
    <property type="molecule type" value="Genomic_DNA"/>
</dbReference>
<dbReference type="SUPFAM" id="SSF48371">
    <property type="entry name" value="ARM repeat"/>
    <property type="match status" value="1"/>
</dbReference>
<feature type="compositionally biased region" description="Polar residues" evidence="8">
    <location>
        <begin position="925"/>
        <end position="946"/>
    </location>
</feature>
<evidence type="ECO:0000313" key="10">
    <source>
        <dbReference type="EMBL" id="KAF8761327.1"/>
    </source>
</evidence>
<dbReference type="Pfam" id="PF08609">
    <property type="entry name" value="Fes1"/>
    <property type="match status" value="1"/>
</dbReference>
<evidence type="ECO:0000256" key="1">
    <source>
        <dbReference type="ARBA" id="ARBA00011045"/>
    </source>
</evidence>
<feature type="region of interest" description="Disordered" evidence="8">
    <location>
        <begin position="606"/>
        <end position="685"/>
    </location>
</feature>
<dbReference type="InterPro" id="IPR000719">
    <property type="entry name" value="Prot_kinase_dom"/>
</dbReference>
<dbReference type="InterPro" id="IPR013918">
    <property type="entry name" value="Nucleotide_exch_fac_Fes1"/>
</dbReference>
<dbReference type="GO" id="GO:0035556">
    <property type="term" value="P:intracellular signal transduction"/>
    <property type="evidence" value="ECO:0007669"/>
    <property type="project" value="TreeGrafter"/>
</dbReference>
<feature type="compositionally biased region" description="Polar residues" evidence="8">
    <location>
        <begin position="1148"/>
        <end position="1169"/>
    </location>
</feature>
<keyword evidence="5 10" id="KW-0418">Kinase</keyword>
<dbReference type="Gene3D" id="1.10.510.10">
    <property type="entry name" value="Transferase(Phosphotransferase) domain 1"/>
    <property type="match status" value="1"/>
</dbReference>